<organism evidence="2 3">
    <name type="scientific">Candidatus Collierbacteria bacterium GW2011_GWC2_43_12</name>
    <dbReference type="NCBI Taxonomy" id="1618390"/>
    <lineage>
        <taxon>Bacteria</taxon>
        <taxon>Candidatus Collieribacteriota</taxon>
    </lineage>
</organism>
<dbReference type="Pfam" id="PF00768">
    <property type="entry name" value="Peptidase_S11"/>
    <property type="match status" value="1"/>
</dbReference>
<dbReference type="GO" id="GO:0009002">
    <property type="term" value="F:serine-type D-Ala-D-Ala carboxypeptidase activity"/>
    <property type="evidence" value="ECO:0007669"/>
    <property type="project" value="InterPro"/>
</dbReference>
<dbReference type="PANTHER" id="PTHR32305:SF17">
    <property type="entry name" value="TRNA NUCLEASE WAPA"/>
    <property type="match status" value="1"/>
</dbReference>
<dbReference type="PANTHER" id="PTHR32305">
    <property type="match status" value="1"/>
</dbReference>
<keyword evidence="2" id="KW-0378">Hydrolase</keyword>
<comment type="caution">
    <text evidence="2">The sequence shown here is derived from an EMBL/GenBank/DDBJ whole genome shotgun (WGS) entry which is preliminary data.</text>
</comment>
<dbReference type="Proteomes" id="UP000033980">
    <property type="component" value="Unassembled WGS sequence"/>
</dbReference>
<evidence type="ECO:0000313" key="2">
    <source>
        <dbReference type="EMBL" id="KKS91439.1"/>
    </source>
</evidence>
<feature type="non-terminal residue" evidence="2">
    <location>
        <position position="404"/>
    </location>
</feature>
<feature type="domain" description="Peptidase S11 D-alanyl-D-alanine carboxypeptidase A N-terminal" evidence="1">
    <location>
        <begin position="70"/>
        <end position="279"/>
    </location>
</feature>
<keyword evidence="2" id="KW-0121">Carboxypeptidase</keyword>
<accession>A0A0G1D0Z9</accession>
<dbReference type="AlphaFoldDB" id="A0A0G1D0Z9"/>
<evidence type="ECO:0000259" key="1">
    <source>
        <dbReference type="Pfam" id="PF00768"/>
    </source>
</evidence>
<dbReference type="EMBL" id="LCFK01000069">
    <property type="protein sequence ID" value="KKS91439.1"/>
    <property type="molecule type" value="Genomic_DNA"/>
</dbReference>
<gene>
    <name evidence="2" type="ORF">UV68_C0069G0006</name>
</gene>
<dbReference type="InterPro" id="IPR001967">
    <property type="entry name" value="Peptidase_S11_N"/>
</dbReference>
<dbReference type="InterPro" id="IPR050708">
    <property type="entry name" value="T6SS_VgrG/RHS"/>
</dbReference>
<sequence>MSKKLLFALFILLVLVGSGVYFFSSQKNGLLLSPLLLGRDQSEKISKKISDLHLDFTKSKELESLASVPRYLVYNSDSGVVYYSKGSSLRASPASFTKLLSSQVVIDFIPLGTQITASENSINKVPTILGLKAGEIFSAEDLLRGAIAGATLAVDIYPSEFIYYMNQKAGLLGMSHSHFVNPDGLDDQNQYSTLEDVARLVNNVQKNYPEILKAAQSDNQDIATSSSHGFYYLPNWNGLLGVYPGVSGLKIAYTEEAGYSTIVTASRENMSVVAIVSGTDSYLERDRAAADLLDAAFMTKGVLPVRVTTNMLNRRYKAWGETRYTSGTTPTTWRYTGQREEAGIGLYYYRARWYDPALARFAQADTIVPGRGPIAWDRYAYAHNNPARYIDPTGHSVGLPPVCP</sequence>
<dbReference type="NCBIfam" id="TIGR03696">
    <property type="entry name" value="Rhs_assc_core"/>
    <property type="match status" value="1"/>
</dbReference>
<name>A0A0G1D0Z9_9BACT</name>
<dbReference type="InterPro" id="IPR022385">
    <property type="entry name" value="Rhs_assc_core"/>
</dbReference>
<dbReference type="Gene3D" id="3.40.710.10">
    <property type="entry name" value="DD-peptidase/beta-lactamase superfamily"/>
    <property type="match status" value="1"/>
</dbReference>
<evidence type="ECO:0000313" key="3">
    <source>
        <dbReference type="Proteomes" id="UP000033980"/>
    </source>
</evidence>
<protein>
    <submittedName>
        <fullName evidence="2">Serine-type D-Ala-D-Ala carboxypeptidase</fullName>
    </submittedName>
</protein>
<proteinExistence type="predicted"/>
<dbReference type="InterPro" id="IPR012338">
    <property type="entry name" value="Beta-lactam/transpept-like"/>
</dbReference>
<keyword evidence="2" id="KW-0645">Protease</keyword>
<dbReference type="GO" id="GO:0006508">
    <property type="term" value="P:proteolysis"/>
    <property type="evidence" value="ECO:0007669"/>
    <property type="project" value="InterPro"/>
</dbReference>
<reference evidence="2 3" key="1">
    <citation type="journal article" date="2015" name="Nature">
        <title>rRNA introns, odd ribosomes, and small enigmatic genomes across a large radiation of phyla.</title>
        <authorList>
            <person name="Brown C.T."/>
            <person name="Hug L.A."/>
            <person name="Thomas B.C."/>
            <person name="Sharon I."/>
            <person name="Castelle C.J."/>
            <person name="Singh A."/>
            <person name="Wilkins M.J."/>
            <person name="Williams K.H."/>
            <person name="Banfield J.F."/>
        </authorList>
    </citation>
    <scope>NUCLEOTIDE SEQUENCE [LARGE SCALE GENOMIC DNA]</scope>
</reference>
<dbReference type="SUPFAM" id="SSF56601">
    <property type="entry name" value="beta-lactamase/transpeptidase-like"/>
    <property type="match status" value="1"/>
</dbReference>